<dbReference type="InterPro" id="IPR050438">
    <property type="entry name" value="LMW_PTPase"/>
</dbReference>
<comment type="similarity">
    <text evidence="1">Belongs to the low molecular weight phosphotyrosine protein phosphatase family.</text>
</comment>
<evidence type="ECO:0000259" key="5">
    <source>
        <dbReference type="SMART" id="SM00226"/>
    </source>
</evidence>
<keyword evidence="3" id="KW-0904">Protein phosphatase</keyword>
<dbReference type="AlphaFoldDB" id="A0A2H0A2F2"/>
<evidence type="ECO:0000256" key="1">
    <source>
        <dbReference type="ARBA" id="ARBA00011063"/>
    </source>
</evidence>
<feature type="active site" evidence="4">
    <location>
        <position position="51"/>
    </location>
</feature>
<feature type="active site" description="Nucleophile" evidence="4">
    <location>
        <position position="45"/>
    </location>
</feature>
<evidence type="ECO:0000313" key="7">
    <source>
        <dbReference type="Proteomes" id="UP000231067"/>
    </source>
</evidence>
<sequence>MCSSLMWLRVCRGANHIESTTQGQTHRVAPTTEVKKMIQKILFICTGNTCRSLMAEYLLKKIARENEMGIEVRSAGVSAGINSHIPLLTLMVLEKEGIFPDAHIVTPLNIPLIKWADLILAMENSHVRSILSLVPEAKVFLLTEYTAPRGTRDAASENKEGIPDPFGGSREAYETCLIKIKKCLYQLIEVIK</sequence>
<dbReference type="PANTHER" id="PTHR11717:SF31">
    <property type="entry name" value="LOW MOLECULAR WEIGHT PROTEIN-TYROSINE-PHOSPHATASE ETP-RELATED"/>
    <property type="match status" value="1"/>
</dbReference>
<keyword evidence="2" id="KW-0378">Hydrolase</keyword>
<evidence type="ECO:0000256" key="2">
    <source>
        <dbReference type="ARBA" id="ARBA00022801"/>
    </source>
</evidence>
<comment type="caution">
    <text evidence="6">The sequence shown here is derived from an EMBL/GenBank/DDBJ whole genome shotgun (WGS) entry which is preliminary data.</text>
</comment>
<dbReference type="GO" id="GO:0004725">
    <property type="term" value="F:protein tyrosine phosphatase activity"/>
    <property type="evidence" value="ECO:0007669"/>
    <property type="project" value="InterPro"/>
</dbReference>
<gene>
    <name evidence="6" type="ORF">COX18_09500</name>
</gene>
<protein>
    <recommendedName>
        <fullName evidence="5">Phosphotyrosine protein phosphatase I domain-containing protein</fullName>
    </recommendedName>
</protein>
<dbReference type="Pfam" id="PF01451">
    <property type="entry name" value="LMWPc"/>
    <property type="match status" value="1"/>
</dbReference>
<dbReference type="InterPro" id="IPR036196">
    <property type="entry name" value="Ptyr_pPase_sf"/>
</dbReference>
<dbReference type="InterPro" id="IPR017867">
    <property type="entry name" value="Tyr_phospatase_low_mol_wt"/>
</dbReference>
<evidence type="ECO:0000313" key="6">
    <source>
        <dbReference type="EMBL" id="PIP39627.1"/>
    </source>
</evidence>
<evidence type="ECO:0000256" key="4">
    <source>
        <dbReference type="PIRSR" id="PIRSR617867-1"/>
    </source>
</evidence>
<organism evidence="6 7">
    <name type="scientific">Candidatus Desantisbacteria bacterium CG23_combo_of_CG06-09_8_20_14_all_40_23</name>
    <dbReference type="NCBI Taxonomy" id="1974550"/>
    <lineage>
        <taxon>Bacteria</taxon>
        <taxon>Candidatus Desantisiibacteriota</taxon>
    </lineage>
</organism>
<feature type="domain" description="Phosphotyrosine protein phosphatase I" evidence="5">
    <location>
        <begin position="39"/>
        <end position="190"/>
    </location>
</feature>
<dbReference type="PANTHER" id="PTHR11717">
    <property type="entry name" value="LOW MOLECULAR WEIGHT PROTEIN TYROSINE PHOSPHATASE"/>
    <property type="match status" value="1"/>
</dbReference>
<dbReference type="SUPFAM" id="SSF52788">
    <property type="entry name" value="Phosphotyrosine protein phosphatases I"/>
    <property type="match status" value="1"/>
</dbReference>
<feature type="active site" description="Proton donor" evidence="4">
    <location>
        <position position="164"/>
    </location>
</feature>
<dbReference type="EMBL" id="PCSH01000160">
    <property type="protein sequence ID" value="PIP39627.1"/>
    <property type="molecule type" value="Genomic_DNA"/>
</dbReference>
<dbReference type="Proteomes" id="UP000231067">
    <property type="component" value="Unassembled WGS sequence"/>
</dbReference>
<accession>A0A2H0A2F2</accession>
<dbReference type="SMART" id="SM00226">
    <property type="entry name" value="LMWPc"/>
    <property type="match status" value="1"/>
</dbReference>
<name>A0A2H0A2F2_9BACT</name>
<proteinExistence type="inferred from homology"/>
<dbReference type="Gene3D" id="3.40.50.2300">
    <property type="match status" value="1"/>
</dbReference>
<reference evidence="6 7" key="1">
    <citation type="submission" date="2017-09" db="EMBL/GenBank/DDBJ databases">
        <title>Depth-based differentiation of microbial function through sediment-hosted aquifers and enrichment of novel symbionts in the deep terrestrial subsurface.</title>
        <authorList>
            <person name="Probst A.J."/>
            <person name="Ladd B."/>
            <person name="Jarett J.K."/>
            <person name="Geller-Mcgrath D.E."/>
            <person name="Sieber C.M."/>
            <person name="Emerson J.B."/>
            <person name="Anantharaman K."/>
            <person name="Thomas B.C."/>
            <person name="Malmstrom R."/>
            <person name="Stieglmeier M."/>
            <person name="Klingl A."/>
            <person name="Woyke T."/>
            <person name="Ryan C.M."/>
            <person name="Banfield J.F."/>
        </authorList>
    </citation>
    <scope>NUCLEOTIDE SEQUENCE [LARGE SCALE GENOMIC DNA]</scope>
    <source>
        <strain evidence="6">CG23_combo_of_CG06-09_8_20_14_all_40_23</strain>
    </source>
</reference>
<dbReference type="InterPro" id="IPR023485">
    <property type="entry name" value="Ptyr_pPase"/>
</dbReference>
<dbReference type="PRINTS" id="PR00719">
    <property type="entry name" value="LMWPTPASE"/>
</dbReference>
<evidence type="ECO:0000256" key="3">
    <source>
        <dbReference type="ARBA" id="ARBA00022912"/>
    </source>
</evidence>